<feature type="compositionally biased region" description="Polar residues" evidence="1">
    <location>
        <begin position="227"/>
        <end position="242"/>
    </location>
</feature>
<feature type="compositionally biased region" description="Polar residues" evidence="1">
    <location>
        <begin position="285"/>
        <end position="295"/>
    </location>
</feature>
<feature type="region of interest" description="Disordered" evidence="1">
    <location>
        <begin position="678"/>
        <end position="732"/>
    </location>
</feature>
<feature type="compositionally biased region" description="Basic and acidic residues" evidence="1">
    <location>
        <begin position="340"/>
        <end position="355"/>
    </location>
</feature>
<proteinExistence type="predicted"/>
<protein>
    <submittedName>
        <fullName evidence="2">Uncharacterized protein</fullName>
    </submittedName>
</protein>
<accession>A0A6G1KL93</accession>
<dbReference type="Proteomes" id="UP000799428">
    <property type="component" value="Unassembled WGS sequence"/>
</dbReference>
<evidence type="ECO:0000313" key="3">
    <source>
        <dbReference type="Proteomes" id="UP000799428"/>
    </source>
</evidence>
<organism evidence="2 3">
    <name type="scientific">Pleomassaria siparia CBS 279.74</name>
    <dbReference type="NCBI Taxonomy" id="1314801"/>
    <lineage>
        <taxon>Eukaryota</taxon>
        <taxon>Fungi</taxon>
        <taxon>Dikarya</taxon>
        <taxon>Ascomycota</taxon>
        <taxon>Pezizomycotina</taxon>
        <taxon>Dothideomycetes</taxon>
        <taxon>Pleosporomycetidae</taxon>
        <taxon>Pleosporales</taxon>
        <taxon>Pleomassariaceae</taxon>
        <taxon>Pleomassaria</taxon>
    </lineage>
</organism>
<name>A0A6G1KL93_9PLEO</name>
<feature type="region of interest" description="Disordered" evidence="1">
    <location>
        <begin position="227"/>
        <end position="314"/>
    </location>
</feature>
<keyword evidence="3" id="KW-1185">Reference proteome</keyword>
<dbReference type="EMBL" id="MU005765">
    <property type="protein sequence ID" value="KAF2713570.1"/>
    <property type="molecule type" value="Genomic_DNA"/>
</dbReference>
<feature type="compositionally biased region" description="Polar residues" evidence="1">
    <location>
        <begin position="527"/>
        <end position="539"/>
    </location>
</feature>
<evidence type="ECO:0000256" key="1">
    <source>
        <dbReference type="SAM" id="MobiDB-lite"/>
    </source>
</evidence>
<gene>
    <name evidence="2" type="ORF">K504DRAFT_530532</name>
</gene>
<dbReference type="OrthoDB" id="5417628at2759"/>
<feature type="region of interest" description="Disordered" evidence="1">
    <location>
        <begin position="527"/>
        <end position="591"/>
    </location>
</feature>
<feature type="compositionally biased region" description="Low complexity" evidence="1">
    <location>
        <begin position="301"/>
        <end position="314"/>
    </location>
</feature>
<reference evidence="2" key="1">
    <citation type="journal article" date="2020" name="Stud. Mycol.">
        <title>101 Dothideomycetes genomes: a test case for predicting lifestyles and emergence of pathogens.</title>
        <authorList>
            <person name="Haridas S."/>
            <person name="Albert R."/>
            <person name="Binder M."/>
            <person name="Bloem J."/>
            <person name="Labutti K."/>
            <person name="Salamov A."/>
            <person name="Andreopoulos B."/>
            <person name="Baker S."/>
            <person name="Barry K."/>
            <person name="Bills G."/>
            <person name="Bluhm B."/>
            <person name="Cannon C."/>
            <person name="Castanera R."/>
            <person name="Culley D."/>
            <person name="Daum C."/>
            <person name="Ezra D."/>
            <person name="Gonzalez J."/>
            <person name="Henrissat B."/>
            <person name="Kuo A."/>
            <person name="Liang C."/>
            <person name="Lipzen A."/>
            <person name="Lutzoni F."/>
            <person name="Magnuson J."/>
            <person name="Mondo S."/>
            <person name="Nolan M."/>
            <person name="Ohm R."/>
            <person name="Pangilinan J."/>
            <person name="Park H.-J."/>
            <person name="Ramirez L."/>
            <person name="Alfaro M."/>
            <person name="Sun H."/>
            <person name="Tritt A."/>
            <person name="Yoshinaga Y."/>
            <person name="Zwiers L.-H."/>
            <person name="Turgeon B."/>
            <person name="Goodwin S."/>
            <person name="Spatafora J."/>
            <person name="Crous P."/>
            <person name="Grigoriev I."/>
        </authorList>
    </citation>
    <scope>NUCLEOTIDE SEQUENCE</scope>
    <source>
        <strain evidence="2">CBS 279.74</strain>
    </source>
</reference>
<evidence type="ECO:0000313" key="2">
    <source>
        <dbReference type="EMBL" id="KAF2713570.1"/>
    </source>
</evidence>
<feature type="region of interest" description="Disordered" evidence="1">
    <location>
        <begin position="328"/>
        <end position="355"/>
    </location>
</feature>
<feature type="region of interest" description="Disordered" evidence="1">
    <location>
        <begin position="375"/>
        <end position="414"/>
    </location>
</feature>
<sequence>MRYDDWDVIVFPRDSHIPVQEFKTACYVTQDKYGHHLPTLTCYIASLPQSIPFRVSIHLWSLKAKPSAVIEARRNSRQRVVYTTQIIVDGVLVFHDFFEATAWPQELAYEKRLTENPRHVSSQRKLPLEFPSFHPNILMQSSWNAREDSGRIKVLLSEQLSGESFPDQLVDGMTNDIVCFSFQHAPRDILEQAGISWPIRNPLYLPFPSESYHPSFSTSFSYTHPRSMLTSESPLTKSSVTTPFARPQNPEPFARPKSELSHLSHFRQPTTEGKSRSKAMPRGETVSSSSGNNFDDASMDTWSTNQSTSASATDASMSDIMFASPPFFGDRSSWPNPSKYHQEKDKGRHDTRDRQKPMVVTVREDQFGQLIEVLSPRKRGHGSEPRLNSHSNEDESNTFGLPAHAYPPKMGPTGIPINTKPSAAALARTASYPELHPHMRTMSHFTNKPDATKVYDDAQKSPGMLRPSFSGKENRVPTPYPFDMHVPAPHPYVHGPSQVRGPKYASCGLDVSMRDHSSMFSGLSRLENTLGTTGKSSPALTPAASGNVKSRKEGMRMESPASGLGHHDIRRDPSPLPNPQHAKTSENYPADVDQHAGHRSVVGPSDQEKEHTAFVPGHRSGMESLDSIGRVEKQLFSALGEELNPSFHQNSQSHEHSNHDMDVEQTLNASPGFLSGLEHYGDSPVPKRKRRGTFSTDRNRSPAMKMVREGMSGVSGEMDMDGDVNVPNLRGD</sequence>
<dbReference type="AlphaFoldDB" id="A0A6G1KL93"/>